<evidence type="ECO:0000256" key="4">
    <source>
        <dbReference type="ARBA" id="ARBA00023004"/>
    </source>
</evidence>
<dbReference type="InterPro" id="IPR050231">
    <property type="entry name" value="Iron_ascorbate_oxido_reductase"/>
</dbReference>
<reference evidence="8" key="1">
    <citation type="journal article" date="2019" name="Curr. Biol.">
        <title>Genome Sequence of Striga asiatica Provides Insight into the Evolution of Plant Parasitism.</title>
        <authorList>
            <person name="Yoshida S."/>
            <person name="Kim S."/>
            <person name="Wafula E.K."/>
            <person name="Tanskanen J."/>
            <person name="Kim Y.M."/>
            <person name="Honaas L."/>
            <person name="Yang Z."/>
            <person name="Spallek T."/>
            <person name="Conn C.E."/>
            <person name="Ichihashi Y."/>
            <person name="Cheong K."/>
            <person name="Cui S."/>
            <person name="Der J.P."/>
            <person name="Gundlach H."/>
            <person name="Jiao Y."/>
            <person name="Hori C."/>
            <person name="Ishida J.K."/>
            <person name="Kasahara H."/>
            <person name="Kiba T."/>
            <person name="Kim M.S."/>
            <person name="Koo N."/>
            <person name="Laohavisit A."/>
            <person name="Lee Y.H."/>
            <person name="Lumba S."/>
            <person name="McCourt P."/>
            <person name="Mortimer J.C."/>
            <person name="Mutuku J.M."/>
            <person name="Nomura T."/>
            <person name="Sasaki-Sekimoto Y."/>
            <person name="Seto Y."/>
            <person name="Wang Y."/>
            <person name="Wakatake T."/>
            <person name="Sakakibara H."/>
            <person name="Demura T."/>
            <person name="Yamaguchi S."/>
            <person name="Yoneyama K."/>
            <person name="Manabe R.I."/>
            <person name="Nelson D.C."/>
            <person name="Schulman A.H."/>
            <person name="Timko M.P."/>
            <person name="dePamphilis C.W."/>
            <person name="Choi D."/>
            <person name="Shirasu K."/>
        </authorList>
    </citation>
    <scope>NUCLEOTIDE SEQUENCE [LARGE SCALE GENOMIC DNA]</scope>
    <source>
        <strain evidence="8">cv. UVA1</strain>
    </source>
</reference>
<dbReference type="GO" id="GO:0046872">
    <property type="term" value="F:metal ion binding"/>
    <property type="evidence" value="ECO:0007669"/>
    <property type="project" value="UniProtKB-KW"/>
</dbReference>
<feature type="domain" description="Fe2OG dioxygenase" evidence="6">
    <location>
        <begin position="164"/>
        <end position="266"/>
    </location>
</feature>
<proteinExistence type="inferred from homology"/>
<comment type="function">
    <text evidence="5">Probable 2-oxoglutarate-dependent dioxygenase that may be involved in glucosinolates biosynthesis. May play a role in the production of aliphatic glucosinolates.</text>
</comment>
<dbReference type="InterPro" id="IPR005123">
    <property type="entry name" value="Oxoglu/Fe-dep_dioxygenase_dom"/>
</dbReference>
<dbReference type="PROSITE" id="PS51471">
    <property type="entry name" value="FE2OG_OXY"/>
    <property type="match status" value="3"/>
</dbReference>
<dbReference type="GO" id="GO:0002238">
    <property type="term" value="P:response to molecule of fungal origin"/>
    <property type="evidence" value="ECO:0007669"/>
    <property type="project" value="UniProtKB-ARBA"/>
</dbReference>
<keyword evidence="2" id="KW-0479">Metal-binding</keyword>
<evidence type="ECO:0000256" key="1">
    <source>
        <dbReference type="ARBA" id="ARBA00008056"/>
    </source>
</evidence>
<dbReference type="GO" id="GO:0009805">
    <property type="term" value="P:coumarin biosynthetic process"/>
    <property type="evidence" value="ECO:0007669"/>
    <property type="project" value="UniProtKB-ARBA"/>
</dbReference>
<dbReference type="EMBL" id="BKCP01008292">
    <property type="protein sequence ID" value="GER48391.1"/>
    <property type="molecule type" value="Genomic_DNA"/>
</dbReference>
<dbReference type="InterPro" id="IPR026992">
    <property type="entry name" value="DIOX_N"/>
</dbReference>
<protein>
    <submittedName>
        <fullName evidence="7">2-oxoglutarate (2OG) and Fe(II)-dependent oxygenase superfamily protein</fullName>
    </submittedName>
</protein>
<dbReference type="FunFam" id="2.60.120.330:FF:000022">
    <property type="entry name" value="Probable 2-oxoglutarate-dependent dioxygenase AOP1.2"/>
    <property type="match status" value="1"/>
</dbReference>
<comment type="caution">
    <text evidence="7">The sequence shown here is derived from an EMBL/GenBank/DDBJ whole genome shotgun (WGS) entry which is preliminary data.</text>
</comment>
<evidence type="ECO:0000259" key="6">
    <source>
        <dbReference type="PROSITE" id="PS51471"/>
    </source>
</evidence>
<keyword evidence="3" id="KW-0560">Oxidoreductase</keyword>
<dbReference type="AlphaFoldDB" id="A0A5A7QWW1"/>
<accession>A0A5A7QWW1</accession>
<dbReference type="InterPro" id="IPR027443">
    <property type="entry name" value="IPNS-like_sf"/>
</dbReference>
<dbReference type="Gene3D" id="2.60.120.330">
    <property type="entry name" value="B-lactam Antibiotic, Isopenicillin N Synthase, Chain"/>
    <property type="match status" value="5"/>
</dbReference>
<name>A0A5A7QWW1_STRAF</name>
<evidence type="ECO:0000256" key="5">
    <source>
        <dbReference type="ARBA" id="ARBA00057022"/>
    </source>
</evidence>
<evidence type="ECO:0000313" key="7">
    <source>
        <dbReference type="EMBL" id="GER48391.1"/>
    </source>
</evidence>
<dbReference type="GO" id="GO:0016706">
    <property type="term" value="F:2-oxoglutarate-dependent dioxygenase activity"/>
    <property type="evidence" value="ECO:0007669"/>
    <property type="project" value="UniProtKB-ARBA"/>
</dbReference>
<feature type="domain" description="Fe2OG dioxygenase" evidence="6">
    <location>
        <begin position="456"/>
        <end position="561"/>
    </location>
</feature>
<dbReference type="InterPro" id="IPR044861">
    <property type="entry name" value="IPNS-like_FE2OG_OXY"/>
</dbReference>
<evidence type="ECO:0000256" key="2">
    <source>
        <dbReference type="ARBA" id="ARBA00022723"/>
    </source>
</evidence>
<evidence type="ECO:0000313" key="8">
    <source>
        <dbReference type="Proteomes" id="UP000325081"/>
    </source>
</evidence>
<feature type="domain" description="Fe2OG dioxygenase" evidence="6">
    <location>
        <begin position="766"/>
        <end position="868"/>
    </location>
</feature>
<comment type="similarity">
    <text evidence="1">Belongs to the iron/ascorbate-dependent oxidoreductase family.</text>
</comment>
<dbReference type="PANTHER" id="PTHR47990">
    <property type="entry name" value="2-OXOGLUTARATE (2OG) AND FE(II)-DEPENDENT OXYGENASE SUPERFAMILY PROTEIN-RELATED"/>
    <property type="match status" value="1"/>
</dbReference>
<keyword evidence="8" id="KW-1185">Reference proteome</keyword>
<gene>
    <name evidence="7" type="ORF">STAS_25560</name>
</gene>
<organism evidence="7 8">
    <name type="scientific">Striga asiatica</name>
    <name type="common">Asiatic witchweed</name>
    <name type="synonym">Buchnera asiatica</name>
    <dbReference type="NCBI Taxonomy" id="4170"/>
    <lineage>
        <taxon>Eukaryota</taxon>
        <taxon>Viridiplantae</taxon>
        <taxon>Streptophyta</taxon>
        <taxon>Embryophyta</taxon>
        <taxon>Tracheophyta</taxon>
        <taxon>Spermatophyta</taxon>
        <taxon>Magnoliopsida</taxon>
        <taxon>eudicotyledons</taxon>
        <taxon>Gunneridae</taxon>
        <taxon>Pentapetalae</taxon>
        <taxon>asterids</taxon>
        <taxon>lamiids</taxon>
        <taxon>Lamiales</taxon>
        <taxon>Orobanchaceae</taxon>
        <taxon>Buchnereae</taxon>
        <taxon>Striga</taxon>
    </lineage>
</organism>
<dbReference type="SUPFAM" id="SSF51197">
    <property type="entry name" value="Clavaminate synthase-like"/>
    <property type="match status" value="4"/>
</dbReference>
<dbReference type="Pfam" id="PF14226">
    <property type="entry name" value="DIOX_N"/>
    <property type="match status" value="3"/>
</dbReference>
<keyword evidence="4" id="KW-0408">Iron</keyword>
<dbReference type="OrthoDB" id="288590at2759"/>
<dbReference type="Pfam" id="PF03171">
    <property type="entry name" value="2OG-FeII_Oxy"/>
    <property type="match status" value="3"/>
</dbReference>
<sequence>MGSLTSHKLPILEFSDKNSKPGTESWSKSITQVIGALEEYGCFVALYDKITHEIHNGVFHAIQELFDLPTQTKVQNKSSKPLYGYVGQIPLIPLYESMGIDNANTLQGIHNFAKVMWPNNANHRFSDCSMSFANKVAELEKFVIRMLFESYGVEKYVEAHMDATTYLLRFLKYRAPGEGESTMAFPAHTDKSFITILYQNHVSGLEIKTRDGEWISVVFPPNSFVVMAGDACKAWSNEQVLSPSHKVTLDKDVKESRYTIALFSFLSNVIQTPEEFVDDEHPLRFKPFVHVDLLKFYDTDHGRRSRNILKDFCVPCSTSWRSTSENVVRALEVYGCFLAIYDRFAPDMHDSIFHAAEELLSLPTAVKVKNISETPSHGYVGQVALIPLYEGLGIENATTSQGVDDFINLMWPSGNRTFRETTLEYSKIVAQLDQVVMRMVSESYGVTNNYERLLEKTSYLLRLLKYRKPNENETSLGIVPHTDKSFMTILHQNRVPGLEIKAKNGRDWIVVDPSPKFFIVMAGDACMAWTNGRIEAPQHRVMMMKGSEERYSVGLFTFIKDIEIQVAKELVDDGNPLQFEPFDHYKFIHFYYTDEGKRAKCPIKALNQSPIMDSHPKSSRLPLVEFNKTNLTPDTSSWKSTSDSVREALESHGCFVLTHRELSPDLHNRAFDFTKDLFRLPSETKRRHVPQLPGFGYGANFPVMPLFEYFGVENCETPKGAKIFTSLIETIHSYSKLLWELNNTIVKMVASSYNLEKCYDRLTQSSIYMTRLMRYHAPGENKSHIGIIPHRDKSFLAVIGTNEVKGLQIETRDGNWIEYEPSPGKFVVIVGEALTAWSNGRIYCPLHKVIARGAKEKYSIGIFSFVGGTLKVPDELVDEENPLRFREFSNLEFLNYCKEVVSSENIRLPLINFSNIKEQSPTWEAVKAQVLEALQEYGCFEATFDRVPINLRKSVIEGLKQLFDLPLENKLRNRSNTPYHGYVGQYAMVPLYESLGLQDALSPGKIKSFTNLMWAQGNPTFSEAIETFSEQLSELDKIVRRMVLESLGLEKYMDEHLGSTNYLVRVQKYDGPKTHEPKLGLTAHTDKNIVTILFGNEAWTNGRLHSPYHKVMMTGEENRYSIGLFSIPKSGYIIKAPDEMVDEDHPLLFKPFDHIKFLDFYYSEAGRSSPAALKAYCGA</sequence>
<dbReference type="Proteomes" id="UP000325081">
    <property type="component" value="Unassembled WGS sequence"/>
</dbReference>
<evidence type="ECO:0000256" key="3">
    <source>
        <dbReference type="ARBA" id="ARBA00023002"/>
    </source>
</evidence>